<gene>
    <name evidence="1" type="ORF">Tci_662036</name>
</gene>
<accession>A0A699KE26</accession>
<comment type="caution">
    <text evidence="1">The sequence shown here is derived from an EMBL/GenBank/DDBJ whole genome shotgun (WGS) entry which is preliminary data.</text>
</comment>
<protein>
    <submittedName>
        <fullName evidence="1">Uncharacterized protein</fullName>
    </submittedName>
</protein>
<sequence length="127" mass="14882">MTSKAQQIELDNALVAPENRRVINKCNMRINPGMKPKEPTYQVFWATVTKHKASYRFKIKNKKFSVNVEVFRDILNICPRIPGQEFDEPPTEEEAPSFIRELGHSEEIKYITDVIVDHLHQPWRTFA</sequence>
<reference evidence="1" key="1">
    <citation type="journal article" date="2019" name="Sci. Rep.">
        <title>Draft genome of Tanacetum cinerariifolium, the natural source of mosquito coil.</title>
        <authorList>
            <person name="Yamashiro T."/>
            <person name="Shiraishi A."/>
            <person name="Satake H."/>
            <person name="Nakayama K."/>
        </authorList>
    </citation>
    <scope>NUCLEOTIDE SEQUENCE</scope>
</reference>
<evidence type="ECO:0000313" key="1">
    <source>
        <dbReference type="EMBL" id="GFA90064.1"/>
    </source>
</evidence>
<organism evidence="1">
    <name type="scientific">Tanacetum cinerariifolium</name>
    <name type="common">Dalmatian daisy</name>
    <name type="synonym">Chrysanthemum cinerariifolium</name>
    <dbReference type="NCBI Taxonomy" id="118510"/>
    <lineage>
        <taxon>Eukaryota</taxon>
        <taxon>Viridiplantae</taxon>
        <taxon>Streptophyta</taxon>
        <taxon>Embryophyta</taxon>
        <taxon>Tracheophyta</taxon>
        <taxon>Spermatophyta</taxon>
        <taxon>Magnoliopsida</taxon>
        <taxon>eudicotyledons</taxon>
        <taxon>Gunneridae</taxon>
        <taxon>Pentapetalae</taxon>
        <taxon>asterids</taxon>
        <taxon>campanulids</taxon>
        <taxon>Asterales</taxon>
        <taxon>Asteraceae</taxon>
        <taxon>Asteroideae</taxon>
        <taxon>Anthemideae</taxon>
        <taxon>Anthemidinae</taxon>
        <taxon>Tanacetum</taxon>
    </lineage>
</organism>
<proteinExistence type="predicted"/>
<name>A0A699KE26_TANCI</name>
<dbReference type="EMBL" id="BKCJ010510420">
    <property type="protein sequence ID" value="GFA90064.1"/>
    <property type="molecule type" value="Genomic_DNA"/>
</dbReference>
<dbReference type="AlphaFoldDB" id="A0A699KE26"/>